<evidence type="ECO:0000313" key="2">
    <source>
        <dbReference type="EMBL" id="SUZ76453.1"/>
    </source>
</evidence>
<reference evidence="2" key="1">
    <citation type="submission" date="2018-05" db="EMBL/GenBank/DDBJ databases">
        <authorList>
            <person name="Lanie J.A."/>
            <person name="Ng W.-L."/>
            <person name="Kazmierczak K.M."/>
            <person name="Andrzejewski T.M."/>
            <person name="Davidsen T.M."/>
            <person name="Wayne K.J."/>
            <person name="Tettelin H."/>
            <person name="Glass J.I."/>
            <person name="Rusch D."/>
            <person name="Podicherti R."/>
            <person name="Tsui H.-C.T."/>
            <person name="Winkler M.E."/>
        </authorList>
    </citation>
    <scope>NUCLEOTIDE SEQUENCE</scope>
</reference>
<proteinExistence type="predicted"/>
<dbReference type="AlphaFoldDB" id="A0A381QFM2"/>
<dbReference type="Gene3D" id="3.30.1370.110">
    <property type="match status" value="1"/>
</dbReference>
<evidence type="ECO:0000259" key="1">
    <source>
        <dbReference type="PROSITE" id="PS50828"/>
    </source>
</evidence>
<dbReference type="InterPro" id="IPR002625">
    <property type="entry name" value="Smr_dom"/>
</dbReference>
<name>A0A381QFM2_9ZZZZ</name>
<dbReference type="Pfam" id="PF01713">
    <property type="entry name" value="Smr"/>
    <property type="match status" value="1"/>
</dbReference>
<dbReference type="SMART" id="SM00463">
    <property type="entry name" value="SMR"/>
    <property type="match status" value="1"/>
</dbReference>
<dbReference type="InterPro" id="IPR036063">
    <property type="entry name" value="Smr_dom_sf"/>
</dbReference>
<sequence length="165" mass="18195">VSEQRRVPLSRSVLQVQKGTSVRVRTTGIRGKVIEVSRDRVILEAGELKLDMALSEIEAITARSEGIQGDQDRGWQGPELGTARFEVDLHGMRVNQVELELSRALDDAVLEDLSEIRVIHGKGTGALRKRVAEILEKDLRVMDTRMGYPYEGGAGVTIVMFGGEP</sequence>
<gene>
    <name evidence="2" type="ORF">METZ01_LOCUS29307</name>
</gene>
<protein>
    <recommendedName>
        <fullName evidence="1">Smr domain-containing protein</fullName>
    </recommendedName>
</protein>
<feature type="non-terminal residue" evidence="2">
    <location>
        <position position="1"/>
    </location>
</feature>
<feature type="domain" description="Smr" evidence="1">
    <location>
        <begin position="87"/>
        <end position="162"/>
    </location>
</feature>
<organism evidence="2">
    <name type="scientific">marine metagenome</name>
    <dbReference type="NCBI Taxonomy" id="408172"/>
    <lineage>
        <taxon>unclassified sequences</taxon>
        <taxon>metagenomes</taxon>
        <taxon>ecological metagenomes</taxon>
    </lineage>
</organism>
<accession>A0A381QFM2</accession>
<dbReference type="PROSITE" id="PS50828">
    <property type="entry name" value="SMR"/>
    <property type="match status" value="1"/>
</dbReference>
<dbReference type="EMBL" id="UINC01001279">
    <property type="protein sequence ID" value="SUZ76453.1"/>
    <property type="molecule type" value="Genomic_DNA"/>
</dbReference>
<dbReference type="SUPFAM" id="SSF160443">
    <property type="entry name" value="SMR domain-like"/>
    <property type="match status" value="1"/>
</dbReference>